<dbReference type="Pfam" id="PF10145">
    <property type="entry name" value="PhageMin_Tail"/>
    <property type="match status" value="1"/>
</dbReference>
<dbReference type="KEGG" id="nfl:COO91_02051"/>
<organism evidence="5 6">
    <name type="scientific">Nostoc flagelliforme CCNUN1</name>
    <dbReference type="NCBI Taxonomy" id="2038116"/>
    <lineage>
        <taxon>Bacteria</taxon>
        <taxon>Bacillati</taxon>
        <taxon>Cyanobacteriota</taxon>
        <taxon>Cyanophyceae</taxon>
        <taxon>Nostocales</taxon>
        <taxon>Nostocaceae</taxon>
        <taxon>Nostoc</taxon>
    </lineage>
</organism>
<feature type="compositionally biased region" description="Basic and acidic residues" evidence="3">
    <location>
        <begin position="1222"/>
        <end position="1233"/>
    </location>
</feature>
<reference evidence="5 6" key="1">
    <citation type="submission" date="2017-11" db="EMBL/GenBank/DDBJ databases">
        <title>Complete genome of a free-living desiccation-tolerant cyanobacterium and its photosynthetic adaptation to extreme terrestrial habitat.</title>
        <authorList>
            <person name="Shang J."/>
        </authorList>
    </citation>
    <scope>NUCLEOTIDE SEQUENCE [LARGE SCALE GENOMIC DNA]</scope>
    <source>
        <strain evidence="5 6">CCNUN1</strain>
    </source>
</reference>
<name>A0A2K8SLB8_9NOSO</name>
<feature type="coiled-coil region" evidence="2">
    <location>
        <begin position="1085"/>
        <end position="1115"/>
    </location>
</feature>
<feature type="coiled-coil region" evidence="2">
    <location>
        <begin position="843"/>
        <end position="870"/>
    </location>
</feature>
<dbReference type="EMBL" id="CP024785">
    <property type="protein sequence ID" value="AUB36150.1"/>
    <property type="molecule type" value="Genomic_DNA"/>
</dbReference>
<dbReference type="InterPro" id="IPR010090">
    <property type="entry name" value="Phage_tape_meas"/>
</dbReference>
<dbReference type="RefSeq" id="WP_100898158.1">
    <property type="nucleotide sequence ID" value="NZ_CAWNNC010000001.1"/>
</dbReference>
<accession>A0A2K8SLB8</accession>
<feature type="region of interest" description="Disordered" evidence="3">
    <location>
        <begin position="1259"/>
        <end position="1284"/>
    </location>
</feature>
<feature type="coiled-coil region" evidence="2">
    <location>
        <begin position="98"/>
        <end position="132"/>
    </location>
</feature>
<keyword evidence="6" id="KW-1185">Reference proteome</keyword>
<evidence type="ECO:0000259" key="4">
    <source>
        <dbReference type="Pfam" id="PF10145"/>
    </source>
</evidence>
<keyword evidence="2" id="KW-0175">Coiled coil</keyword>
<keyword evidence="1" id="KW-1188">Viral release from host cell</keyword>
<gene>
    <name evidence="5" type="ORF">COO91_02051</name>
</gene>
<evidence type="ECO:0000313" key="6">
    <source>
        <dbReference type="Proteomes" id="UP000232003"/>
    </source>
</evidence>
<dbReference type="PANTHER" id="PTHR37813:SF1">
    <property type="entry name" value="FELS-2 PROPHAGE PROTEIN"/>
    <property type="match status" value="1"/>
</dbReference>
<dbReference type="OrthoDB" id="518233at2"/>
<evidence type="ECO:0000313" key="5">
    <source>
        <dbReference type="EMBL" id="AUB36150.1"/>
    </source>
</evidence>
<sequence length="1568" mass="167992">MSLVGSAEVRVALNRAQLERDVTQVETLIRNLGTRQAVIQLNATSARQALADITTRAERLAGQISRAQAVGVDTRAARERLEELARLSERIGNRIRQQESLNINSSRARQELTELRQQAERLSGRIREANRVSVDTSGARRALQLLGEEAQRTTRDLGQGLIKGLSGVESFESLGRGIGQNIGSGIRQGLTSAISSVVDTTRNIIGSSLNASRQFSGSIRSFAALSGDDPNSAAIKGVREEVEKLAIATTKTPQQIAGAAIELTKLGFGAKETKKELAGLVQLSEATGSSIEKAASIVGATNNVFQRSAKDIADIVAATANSTAADANDFLQAVSKAGGVAKSNNQDLETLATAFGLIRNAGFEAEAAATAVKTAINRLAAPNPKGQEALTQLGVQIRDETTKEMRNLIQLVPDFRAALGKVDPGTRSKLTKTIFGDEGGPAFLALLATSQEKIDSTYQTIRNSSGRAAETSEKLVKGLDGELKRFEGSVGLLQVRLGDAFAPAAESVVAFGNKVTNNLLTTEGLFGSITSAAQEFGDELANNSELAEQVESALGLAIEELSKQGITIIKEFTETLRENPRLLADMVSGTAELVKFLAQAAKFVTDIASGLSAGKRELDILYSVGGTEGEGSRQAIRGMGGTQQEVSEFDKELEKRLTAANLPTQDFGIIGPARGRYDKIVGDTAAVFQDRIIARNREQQKQKATEDAAAQSDAARIPTLAASAKAAATEAAKPPVVKAAQTTAKDALKQEASAASKAKAGIDSREAAGILSVKQSQLKGDIDPEQAQEKITKIQTKANQEELVAQQEHLKRLQGLKAKGVIDSAKYGEEELKSTKQISTLKAQILEAELKERDNNNRRILENLDRANKQATAAIAASASARILIVKQQLANQEITEKQAAERILKIHQDITASDIQLLNKQLADVDKLEKSKVITAKQATDKRIELQSQLAAKNQELVDQEIEGQKRIRDEAIQTIDDRIAGDKRRSDAAITNLDAEQKRLVDFAQKADEITKSLIESRAGLDKAVTDAELNSGQIAIDRTNRALDARKQADEKDIEPKVKGRLEGEIKRLGFKSGDTELDILAKRQEQEDKLAQTKLKALEQEQKLKRALEEQDIRRLQYAEKQADIEARKGLLAAKQAQNEAKGALSTAEALAPGKERDNAIANAKEQIAISSEGTKLAEEAVGLAKDQTAAVKEIVESKREALKIDQQSAREQFNAAEEARKSAQREESAQAISRNPDAYIPKYLINNQGDGIKASAPTGGDSELYLPPKSKSKNDPAYAVPQKTNSLRDQLEMQPDKSFLEKYLPPPNTKAGDILEQSKGAIPQNQAGLFFDSAPIVAEIQKLNSNITALASRPTTLQVSSPTPVTTDALQEGTDITGTSMPAGGTSGRGWLSAIWKLLSDRFPASVNGKIPVTTDALQEGTDINSAVMPAGGASGRGWLSAIWKLLSDRLMPAGTLASYLGNSNGATLKVTPGTIYAFTCSNNNSVVRYFQIFDKSTPPTSGDIPIIQFPTGTNDALLIIGQDILGGAGITLPTAVSWGFSSTRLVYTPATASDCSATVRWS</sequence>
<dbReference type="NCBIfam" id="TIGR01760">
    <property type="entry name" value="tape_meas_TP901"/>
    <property type="match status" value="1"/>
</dbReference>
<evidence type="ECO:0000256" key="2">
    <source>
        <dbReference type="SAM" id="Coils"/>
    </source>
</evidence>
<protein>
    <submittedName>
        <fullName evidence="5">Phage-related tail protein</fullName>
    </submittedName>
</protein>
<evidence type="ECO:0000256" key="1">
    <source>
        <dbReference type="ARBA" id="ARBA00022612"/>
    </source>
</evidence>
<proteinExistence type="predicted"/>
<dbReference type="Proteomes" id="UP000232003">
    <property type="component" value="Chromosome"/>
</dbReference>
<dbReference type="PANTHER" id="PTHR37813">
    <property type="entry name" value="FELS-2 PROPHAGE PROTEIN"/>
    <property type="match status" value="1"/>
</dbReference>
<evidence type="ECO:0000256" key="3">
    <source>
        <dbReference type="SAM" id="MobiDB-lite"/>
    </source>
</evidence>
<feature type="region of interest" description="Disordered" evidence="3">
    <location>
        <begin position="1218"/>
        <end position="1238"/>
    </location>
</feature>
<feature type="domain" description="Phage tail tape measure protein" evidence="4">
    <location>
        <begin position="240"/>
        <end position="436"/>
    </location>
</feature>
<feature type="coiled-coil region" evidence="2">
    <location>
        <begin position="937"/>
        <end position="964"/>
    </location>
</feature>